<feature type="transmembrane region" description="Helical" evidence="6">
    <location>
        <begin position="147"/>
        <end position="168"/>
    </location>
</feature>
<dbReference type="AlphaFoldDB" id="A0A9D2EE68"/>
<comment type="caution">
    <text evidence="7">The sequence shown here is derived from an EMBL/GenBank/DDBJ whole genome shotgun (WGS) entry which is preliminary data.</text>
</comment>
<dbReference type="EMBL" id="DXBY01000140">
    <property type="protein sequence ID" value="HIZ35770.1"/>
    <property type="molecule type" value="Genomic_DNA"/>
</dbReference>
<dbReference type="InterPro" id="IPR017039">
    <property type="entry name" value="Virul_fac_BrkB"/>
</dbReference>
<gene>
    <name evidence="7" type="ORF">H9815_08320</name>
</gene>
<dbReference type="GO" id="GO:0005886">
    <property type="term" value="C:plasma membrane"/>
    <property type="evidence" value="ECO:0007669"/>
    <property type="project" value="UniProtKB-SubCell"/>
</dbReference>
<evidence type="ECO:0000313" key="7">
    <source>
        <dbReference type="EMBL" id="HIZ35770.1"/>
    </source>
</evidence>
<dbReference type="Proteomes" id="UP000824037">
    <property type="component" value="Unassembled WGS sequence"/>
</dbReference>
<sequence>MGDRIKALMTWWKNTRVARMLARYGVANGAMLSGGIAFSALFSIFAALVIGFSAFMLVIGDNIELRDRVIDTINEAMPMTLIGTEEGQISPDQLQPSGGTGIAGIIAVLVLLNTATRVPANLRNAVRAMFGLLAPADSPVMGKLRDLLGFLGLAISVLLTTVLGVAAGTAGEWVLAQVGLEDSTGGRWLLTILGVLVPLIVDMLVFVWVYRVLAGVRPPRRDLWTGALLAGIGSGVLRYLGTTVVGSVSDNPLFQGSAALGVLLLWVNFLVRITLMVAAWMANPPQPPEVDDEMITHADETPNYITLSVPETLAWQHDPITGQVQPEEPPPPPPYWGGLIGWVRRKWSGARQA</sequence>
<organism evidence="7 8">
    <name type="scientific">Candidatus Ruania gallistercoris</name>
    <dbReference type="NCBI Taxonomy" id="2838746"/>
    <lineage>
        <taxon>Bacteria</taxon>
        <taxon>Bacillati</taxon>
        <taxon>Actinomycetota</taxon>
        <taxon>Actinomycetes</taxon>
        <taxon>Micrococcales</taxon>
        <taxon>Ruaniaceae</taxon>
        <taxon>Ruania</taxon>
    </lineage>
</organism>
<feature type="transmembrane region" description="Helical" evidence="6">
    <location>
        <begin position="253"/>
        <end position="271"/>
    </location>
</feature>
<evidence type="ECO:0000256" key="2">
    <source>
        <dbReference type="ARBA" id="ARBA00022475"/>
    </source>
</evidence>
<evidence type="ECO:0000256" key="6">
    <source>
        <dbReference type="SAM" id="Phobius"/>
    </source>
</evidence>
<name>A0A9D2EE68_9MICO</name>
<keyword evidence="4 6" id="KW-1133">Transmembrane helix</keyword>
<dbReference type="PANTHER" id="PTHR30213:SF1">
    <property type="entry name" value="INNER MEMBRANE PROTEIN YHJD"/>
    <property type="match status" value="1"/>
</dbReference>
<evidence type="ECO:0000256" key="1">
    <source>
        <dbReference type="ARBA" id="ARBA00004651"/>
    </source>
</evidence>
<proteinExistence type="predicted"/>
<evidence type="ECO:0000313" key="8">
    <source>
        <dbReference type="Proteomes" id="UP000824037"/>
    </source>
</evidence>
<evidence type="ECO:0000256" key="5">
    <source>
        <dbReference type="ARBA" id="ARBA00023136"/>
    </source>
</evidence>
<evidence type="ECO:0000256" key="3">
    <source>
        <dbReference type="ARBA" id="ARBA00022692"/>
    </source>
</evidence>
<keyword evidence="2" id="KW-1003">Cell membrane</keyword>
<feature type="transmembrane region" description="Helical" evidence="6">
    <location>
        <begin position="36"/>
        <end position="59"/>
    </location>
</feature>
<dbReference type="Pfam" id="PF03631">
    <property type="entry name" value="Virul_fac_BrkB"/>
    <property type="match status" value="1"/>
</dbReference>
<comment type="subcellular location">
    <subcellularLocation>
        <location evidence="1">Cell membrane</location>
        <topology evidence="1">Multi-pass membrane protein</topology>
    </subcellularLocation>
</comment>
<feature type="transmembrane region" description="Helical" evidence="6">
    <location>
        <begin position="222"/>
        <end position="241"/>
    </location>
</feature>
<reference evidence="7" key="2">
    <citation type="submission" date="2021-04" db="EMBL/GenBank/DDBJ databases">
        <authorList>
            <person name="Gilroy R."/>
        </authorList>
    </citation>
    <scope>NUCLEOTIDE SEQUENCE</scope>
    <source>
        <strain evidence="7">ChiGjej4B4-7305</strain>
    </source>
</reference>
<feature type="transmembrane region" description="Helical" evidence="6">
    <location>
        <begin position="188"/>
        <end position="210"/>
    </location>
</feature>
<protein>
    <submittedName>
        <fullName evidence="7">YihY/virulence factor BrkB family protein</fullName>
    </submittedName>
</protein>
<keyword evidence="5 6" id="KW-0472">Membrane</keyword>
<accession>A0A9D2EE68</accession>
<reference evidence="7" key="1">
    <citation type="journal article" date="2021" name="PeerJ">
        <title>Extensive microbial diversity within the chicken gut microbiome revealed by metagenomics and culture.</title>
        <authorList>
            <person name="Gilroy R."/>
            <person name="Ravi A."/>
            <person name="Getino M."/>
            <person name="Pursley I."/>
            <person name="Horton D.L."/>
            <person name="Alikhan N.F."/>
            <person name="Baker D."/>
            <person name="Gharbi K."/>
            <person name="Hall N."/>
            <person name="Watson M."/>
            <person name="Adriaenssens E.M."/>
            <person name="Foster-Nyarko E."/>
            <person name="Jarju S."/>
            <person name="Secka A."/>
            <person name="Antonio M."/>
            <person name="Oren A."/>
            <person name="Chaudhuri R.R."/>
            <person name="La Ragione R."/>
            <person name="Hildebrand F."/>
            <person name="Pallen M.J."/>
        </authorList>
    </citation>
    <scope>NUCLEOTIDE SEQUENCE</scope>
    <source>
        <strain evidence="7">ChiGjej4B4-7305</strain>
    </source>
</reference>
<evidence type="ECO:0000256" key="4">
    <source>
        <dbReference type="ARBA" id="ARBA00022989"/>
    </source>
</evidence>
<keyword evidence="3 6" id="KW-0812">Transmembrane</keyword>
<dbReference type="PANTHER" id="PTHR30213">
    <property type="entry name" value="INNER MEMBRANE PROTEIN YHJD"/>
    <property type="match status" value="1"/>
</dbReference>